<evidence type="ECO:0000313" key="3">
    <source>
        <dbReference type="Proteomes" id="UP000829196"/>
    </source>
</evidence>
<evidence type="ECO:0000256" key="1">
    <source>
        <dbReference type="SAM" id="MobiDB-lite"/>
    </source>
</evidence>
<name>A0A8T3C7M5_DENNO</name>
<gene>
    <name evidence="2" type="ORF">KFK09_001512</name>
</gene>
<dbReference type="EMBL" id="JAGYWB010000002">
    <property type="protein sequence ID" value="KAI0528968.1"/>
    <property type="molecule type" value="Genomic_DNA"/>
</dbReference>
<reference evidence="2" key="1">
    <citation type="journal article" date="2022" name="Front. Genet.">
        <title>Chromosome-Scale Assembly of the Dendrobium nobile Genome Provides Insights Into the Molecular Mechanism of the Biosynthesis of the Medicinal Active Ingredient of Dendrobium.</title>
        <authorList>
            <person name="Xu Q."/>
            <person name="Niu S.-C."/>
            <person name="Li K.-L."/>
            <person name="Zheng P.-J."/>
            <person name="Zhang X.-J."/>
            <person name="Jia Y."/>
            <person name="Liu Y."/>
            <person name="Niu Y.-X."/>
            <person name="Yu L.-H."/>
            <person name="Chen D.-F."/>
            <person name="Zhang G.-Q."/>
        </authorList>
    </citation>
    <scope>NUCLEOTIDE SEQUENCE</scope>
    <source>
        <tissue evidence="2">Leaf</tissue>
    </source>
</reference>
<evidence type="ECO:0000313" key="2">
    <source>
        <dbReference type="EMBL" id="KAI0528968.1"/>
    </source>
</evidence>
<organism evidence="2 3">
    <name type="scientific">Dendrobium nobile</name>
    <name type="common">Orchid</name>
    <dbReference type="NCBI Taxonomy" id="94219"/>
    <lineage>
        <taxon>Eukaryota</taxon>
        <taxon>Viridiplantae</taxon>
        <taxon>Streptophyta</taxon>
        <taxon>Embryophyta</taxon>
        <taxon>Tracheophyta</taxon>
        <taxon>Spermatophyta</taxon>
        <taxon>Magnoliopsida</taxon>
        <taxon>Liliopsida</taxon>
        <taxon>Asparagales</taxon>
        <taxon>Orchidaceae</taxon>
        <taxon>Epidendroideae</taxon>
        <taxon>Malaxideae</taxon>
        <taxon>Dendrobiinae</taxon>
        <taxon>Dendrobium</taxon>
    </lineage>
</organism>
<accession>A0A8T3C7M5</accession>
<protein>
    <submittedName>
        <fullName evidence="2">Uncharacterized protein</fullName>
    </submittedName>
</protein>
<feature type="compositionally biased region" description="Basic residues" evidence="1">
    <location>
        <begin position="32"/>
        <end position="41"/>
    </location>
</feature>
<proteinExistence type="predicted"/>
<dbReference type="AlphaFoldDB" id="A0A8T3C7M5"/>
<feature type="region of interest" description="Disordered" evidence="1">
    <location>
        <begin position="151"/>
        <end position="224"/>
    </location>
</feature>
<keyword evidence="3" id="KW-1185">Reference proteome</keyword>
<dbReference type="Proteomes" id="UP000829196">
    <property type="component" value="Unassembled WGS sequence"/>
</dbReference>
<sequence>MAPALPILEGLSLPKTQAHSNPCGHRSPPAFRARRCRRGRRDNRTLHSPPAAARIRPFRRHRGRRPALLWRNWRRSGVYLDGAQDSWKRHVGARNEKQVLMGGACGEFATEGIGSLASAWVEKNWYEKEYQKTHNINLHKNLSTMSTEIPPCITKNSPNPGTEAATAGDKEAARNQGATAAGIIPGAENQQPAGISMGKGTKNKTHGGIQRATEWENETTSWNS</sequence>
<feature type="region of interest" description="Disordered" evidence="1">
    <location>
        <begin position="1"/>
        <end position="50"/>
    </location>
</feature>
<comment type="caution">
    <text evidence="2">The sequence shown here is derived from an EMBL/GenBank/DDBJ whole genome shotgun (WGS) entry which is preliminary data.</text>
</comment>